<keyword evidence="2" id="KW-0812">Transmembrane</keyword>
<sequence>MSWADLTTFAYDYAVPLLAGTGVLGLVLLLVMIVRVKRSGRPLRPIALSASMNLALMLNAEGMWYIAIDTLRLPALFAVLVFAVFEICFLTATSLAAEQYRNTTVYGPDGKVITPGHPGSMLYVAALIALMSGVVVASGAPTTTEKILRLAIPVMIFLMWWAALTAAGQRARRSRFAHSPMRIAERRGWFIPDEDPDLAKMIADRRLTKMAMLAHRLHNGELDEKRKVKVKTELARLSLTATDDDLAEVQRRVNRAGQAEQLTQPGVLAALMPTPTVAAAVTPSAVAPAAPALAQPQPTPQEEPAAVSGHRPRAADDAARGEKSTASEKRAAEPAVPSTAKYYAQWLTVWLTMTAEPTATNQILRQRTGIALRTLSKIRTAGKDGLLTAQRLQELRMQEGAAASADTGTRAVRDNADEPAPAAVPSQPSRSRESGTAPEPAAAAAGGHSTREPAMAR</sequence>
<keyword evidence="2" id="KW-1133">Transmembrane helix</keyword>
<dbReference type="Proteomes" id="UP000182486">
    <property type="component" value="Unassembled WGS sequence"/>
</dbReference>
<feature type="transmembrane region" description="Helical" evidence="2">
    <location>
        <begin position="73"/>
        <end position="92"/>
    </location>
</feature>
<dbReference type="RefSeq" id="WP_071804601.1">
    <property type="nucleotide sequence ID" value="NZ_MEIA01000096.1"/>
</dbReference>
<keyword evidence="4" id="KW-1185">Reference proteome</keyword>
<feature type="transmembrane region" description="Helical" evidence="2">
    <location>
        <begin position="13"/>
        <end position="34"/>
    </location>
</feature>
<name>A0A1K0GQ54_9ACTN</name>
<proteinExistence type="predicted"/>
<evidence type="ECO:0000313" key="4">
    <source>
        <dbReference type="Proteomes" id="UP000182486"/>
    </source>
</evidence>
<feature type="region of interest" description="Disordered" evidence="1">
    <location>
        <begin position="289"/>
        <end position="337"/>
    </location>
</feature>
<dbReference type="AlphaFoldDB" id="A0A1K0GQ54"/>
<dbReference type="EMBL" id="MEIA01000096">
    <property type="protein sequence ID" value="OJF14542.1"/>
    <property type="molecule type" value="Genomic_DNA"/>
</dbReference>
<feature type="transmembrane region" description="Helical" evidence="2">
    <location>
        <begin position="121"/>
        <end position="141"/>
    </location>
</feature>
<comment type="caution">
    <text evidence="3">The sequence shown here is derived from an EMBL/GenBank/DDBJ whole genome shotgun (WGS) entry which is preliminary data.</text>
</comment>
<feature type="compositionally biased region" description="Basic and acidic residues" evidence="1">
    <location>
        <begin position="313"/>
        <end position="332"/>
    </location>
</feature>
<feature type="transmembrane region" description="Helical" evidence="2">
    <location>
        <begin position="147"/>
        <end position="167"/>
    </location>
</feature>
<evidence type="ECO:0000313" key="3">
    <source>
        <dbReference type="EMBL" id="OJF14542.1"/>
    </source>
</evidence>
<feature type="region of interest" description="Disordered" evidence="1">
    <location>
        <begin position="399"/>
        <end position="457"/>
    </location>
</feature>
<gene>
    <name evidence="3" type="ORF">BG844_09430</name>
</gene>
<feature type="compositionally biased region" description="Low complexity" evidence="1">
    <location>
        <begin position="289"/>
        <end position="307"/>
    </location>
</feature>
<organism evidence="3 4">
    <name type="scientific">Couchioplanes caeruleus subsp. caeruleus</name>
    <dbReference type="NCBI Taxonomy" id="56427"/>
    <lineage>
        <taxon>Bacteria</taxon>
        <taxon>Bacillati</taxon>
        <taxon>Actinomycetota</taxon>
        <taxon>Actinomycetes</taxon>
        <taxon>Micromonosporales</taxon>
        <taxon>Micromonosporaceae</taxon>
        <taxon>Couchioplanes</taxon>
    </lineage>
</organism>
<reference evidence="3 4" key="1">
    <citation type="submission" date="2016-09" db="EMBL/GenBank/DDBJ databases">
        <title>Couchioplanes caeruleus draft genome sequence.</title>
        <authorList>
            <person name="Sheehan J."/>
            <person name="Caffrey P."/>
        </authorList>
    </citation>
    <scope>NUCLEOTIDE SEQUENCE [LARGE SCALE GENOMIC DNA]</scope>
    <source>
        <strain evidence="3 4">DSM 43634</strain>
    </source>
</reference>
<evidence type="ECO:0000256" key="2">
    <source>
        <dbReference type="SAM" id="Phobius"/>
    </source>
</evidence>
<feature type="transmembrane region" description="Helical" evidence="2">
    <location>
        <begin position="46"/>
        <end position="67"/>
    </location>
</feature>
<evidence type="ECO:0000256" key="1">
    <source>
        <dbReference type="SAM" id="MobiDB-lite"/>
    </source>
</evidence>
<accession>A0A1K0GQ54</accession>
<protein>
    <submittedName>
        <fullName evidence="3">Uncharacterized protein</fullName>
    </submittedName>
</protein>
<keyword evidence="2" id="KW-0472">Membrane</keyword>